<evidence type="ECO:0000256" key="3">
    <source>
        <dbReference type="ARBA" id="ARBA00022840"/>
    </source>
</evidence>
<evidence type="ECO:0000259" key="8">
    <source>
        <dbReference type="Pfam" id="PF17862"/>
    </source>
</evidence>
<comment type="subcellular location">
    <subcellularLocation>
        <location evidence="1">Mitochondrion membrane</location>
        <topology evidence="1">Single-pass membrane protein</topology>
    </subcellularLocation>
</comment>
<dbReference type="InterPro" id="IPR003960">
    <property type="entry name" value="ATPase_AAA_CS"/>
</dbReference>
<evidence type="ECO:0000313" key="9">
    <source>
        <dbReference type="EMBL" id="KAF7997767.1"/>
    </source>
</evidence>
<keyword evidence="4" id="KW-0496">Mitochondrion</keyword>
<dbReference type="Pfam" id="PF00004">
    <property type="entry name" value="AAA"/>
    <property type="match status" value="1"/>
</dbReference>
<feature type="domain" description="ATPase AAA-type core" evidence="7">
    <location>
        <begin position="175"/>
        <end position="237"/>
    </location>
</feature>
<dbReference type="InterPro" id="IPR051701">
    <property type="entry name" value="Mito_OM_Translocase_MSP1"/>
</dbReference>
<dbReference type="SUPFAM" id="SSF52540">
    <property type="entry name" value="P-loop containing nucleoside triphosphate hydrolases"/>
    <property type="match status" value="1"/>
</dbReference>
<sequence length="354" mass="40083">MMDSNISRPELFGMIAKMVLVSFVGFYSMKYIMNQIDPMSKAKKAAREKANRQLRKVKNGNNISLSINESELTDYEMMIASHLIDPKDIPVTWDNIAGLDNVVQELKETVILPIRRKELFEDSMCTMDQGSKTTAKESGTCFINLDVSISGYMLLLNYSLVLYSLMKLVNINTYSFLRARTSNDHEATAMMKAQFMSLWDGLITDPGCTVIIMGATNRPQDLDRAILRRMPATFRIGLPNEDQRTQVLGLILEKEPTADVDVKQLSKLTDGFSGSDLHELCRTASLYRVRDYSREHPCVSPNRNEVSDEFHDALRPITHDDLLSALKKMKISKVQTSTNKHAFFSGDETKDDLD</sequence>
<dbReference type="OrthoDB" id="10254455at2759"/>
<keyword evidence="3 5" id="KW-0067">ATP-binding</keyword>
<keyword evidence="6" id="KW-1133">Transmembrane helix</keyword>
<dbReference type="InterPro" id="IPR041569">
    <property type="entry name" value="AAA_lid_3"/>
</dbReference>
<dbReference type="GO" id="GO:0140570">
    <property type="term" value="P:extraction of mislocalized protein from mitochondrial outer membrane"/>
    <property type="evidence" value="ECO:0007669"/>
    <property type="project" value="TreeGrafter"/>
</dbReference>
<evidence type="ECO:0000313" key="10">
    <source>
        <dbReference type="Proteomes" id="UP000639338"/>
    </source>
</evidence>
<feature type="transmembrane region" description="Helical" evidence="6">
    <location>
        <begin position="12"/>
        <end position="33"/>
    </location>
</feature>
<gene>
    <name evidence="9" type="ORF">HCN44_009165</name>
</gene>
<proteinExistence type="inferred from homology"/>
<evidence type="ECO:0000256" key="2">
    <source>
        <dbReference type="ARBA" id="ARBA00022741"/>
    </source>
</evidence>
<dbReference type="PANTHER" id="PTHR45644">
    <property type="entry name" value="AAA ATPASE, PUTATIVE (AFU_ORTHOLOGUE AFUA_2G12920)-RELATED-RELATED"/>
    <property type="match status" value="1"/>
</dbReference>
<dbReference type="InterPro" id="IPR027417">
    <property type="entry name" value="P-loop_NTPase"/>
</dbReference>
<keyword evidence="6" id="KW-0812">Transmembrane</keyword>
<reference evidence="9 10" key="1">
    <citation type="submission" date="2020-08" db="EMBL/GenBank/DDBJ databases">
        <title>Aphidius gifuensis genome sequencing and assembly.</title>
        <authorList>
            <person name="Du Z."/>
        </authorList>
    </citation>
    <scope>NUCLEOTIDE SEQUENCE [LARGE SCALE GENOMIC DNA]</scope>
    <source>
        <strain evidence="9">YNYX2018</strain>
        <tissue evidence="9">Adults</tissue>
    </source>
</reference>
<dbReference type="GO" id="GO:0005741">
    <property type="term" value="C:mitochondrial outer membrane"/>
    <property type="evidence" value="ECO:0007669"/>
    <property type="project" value="TreeGrafter"/>
</dbReference>
<dbReference type="GO" id="GO:0016887">
    <property type="term" value="F:ATP hydrolysis activity"/>
    <property type="evidence" value="ECO:0007669"/>
    <property type="project" value="InterPro"/>
</dbReference>
<dbReference type="Gene3D" id="3.40.50.300">
    <property type="entry name" value="P-loop containing nucleotide triphosphate hydrolases"/>
    <property type="match status" value="2"/>
</dbReference>
<evidence type="ECO:0000256" key="1">
    <source>
        <dbReference type="ARBA" id="ARBA00004304"/>
    </source>
</evidence>
<accession>A0A834Y4P1</accession>
<dbReference type="Proteomes" id="UP000639338">
    <property type="component" value="Unassembled WGS sequence"/>
</dbReference>
<evidence type="ECO:0000256" key="4">
    <source>
        <dbReference type="ARBA" id="ARBA00023128"/>
    </source>
</evidence>
<keyword evidence="2 5" id="KW-0547">Nucleotide-binding</keyword>
<dbReference type="PROSITE" id="PS00674">
    <property type="entry name" value="AAA"/>
    <property type="match status" value="1"/>
</dbReference>
<evidence type="ECO:0000256" key="6">
    <source>
        <dbReference type="SAM" id="Phobius"/>
    </source>
</evidence>
<dbReference type="Pfam" id="PF17862">
    <property type="entry name" value="AAA_lid_3"/>
    <property type="match status" value="1"/>
</dbReference>
<evidence type="ECO:0000259" key="7">
    <source>
        <dbReference type="Pfam" id="PF00004"/>
    </source>
</evidence>
<comment type="caution">
    <text evidence="9">The sequence shown here is derived from an EMBL/GenBank/DDBJ whole genome shotgun (WGS) entry which is preliminary data.</text>
</comment>
<protein>
    <submittedName>
        <fullName evidence="9">Uncharacterized protein</fullName>
    </submittedName>
</protein>
<dbReference type="Gene3D" id="1.10.8.60">
    <property type="match status" value="1"/>
</dbReference>
<dbReference type="EMBL" id="JACMRX010000001">
    <property type="protein sequence ID" value="KAF7997767.1"/>
    <property type="molecule type" value="Genomic_DNA"/>
</dbReference>
<dbReference type="PANTHER" id="PTHR45644:SF3">
    <property type="entry name" value="FI08533P-RELATED"/>
    <property type="match status" value="1"/>
</dbReference>
<dbReference type="AlphaFoldDB" id="A0A834Y4P1"/>
<feature type="domain" description="AAA ATPase AAA+ lid" evidence="8">
    <location>
        <begin position="259"/>
        <end position="294"/>
    </location>
</feature>
<dbReference type="GO" id="GO:0005524">
    <property type="term" value="F:ATP binding"/>
    <property type="evidence" value="ECO:0007669"/>
    <property type="project" value="UniProtKB-KW"/>
</dbReference>
<name>A0A834Y4P1_APHGI</name>
<comment type="similarity">
    <text evidence="5">Belongs to the AAA ATPase family.</text>
</comment>
<keyword evidence="6" id="KW-0472">Membrane</keyword>
<organism evidence="9 10">
    <name type="scientific">Aphidius gifuensis</name>
    <name type="common">Parasitoid wasp</name>
    <dbReference type="NCBI Taxonomy" id="684658"/>
    <lineage>
        <taxon>Eukaryota</taxon>
        <taxon>Metazoa</taxon>
        <taxon>Ecdysozoa</taxon>
        <taxon>Arthropoda</taxon>
        <taxon>Hexapoda</taxon>
        <taxon>Insecta</taxon>
        <taxon>Pterygota</taxon>
        <taxon>Neoptera</taxon>
        <taxon>Endopterygota</taxon>
        <taxon>Hymenoptera</taxon>
        <taxon>Apocrita</taxon>
        <taxon>Ichneumonoidea</taxon>
        <taxon>Braconidae</taxon>
        <taxon>Aphidiinae</taxon>
        <taxon>Aphidius</taxon>
    </lineage>
</organism>
<keyword evidence="10" id="KW-1185">Reference proteome</keyword>
<evidence type="ECO:0000256" key="5">
    <source>
        <dbReference type="RuleBase" id="RU003651"/>
    </source>
</evidence>
<dbReference type="InterPro" id="IPR003959">
    <property type="entry name" value="ATPase_AAA_core"/>
</dbReference>